<keyword evidence="3" id="KW-1185">Reference proteome</keyword>
<dbReference type="InterPro" id="IPR014094">
    <property type="entry name" value="LpoB"/>
</dbReference>
<protein>
    <recommendedName>
        <fullName evidence="1">Penicillin-binding protein activator LpoB</fullName>
    </recommendedName>
</protein>
<gene>
    <name evidence="2" type="ORF">A359_08190</name>
</gene>
<dbReference type="EMBL" id="CP003546">
    <property type="protein sequence ID" value="AFP85185.1"/>
    <property type="molecule type" value="Genomic_DNA"/>
</dbReference>
<reference evidence="2 3" key="1">
    <citation type="journal article" date="2012" name="Mol. Biol. Evol.">
        <title>Genome reduction and co-evolution between the primary and secondary bacterial symbionts of psyllids.</title>
        <authorList>
            <person name="Sloan D.B."/>
            <person name="Moran N.A."/>
        </authorList>
    </citation>
    <scope>NUCLEOTIDE SEQUENCE [LARGE SCALE GENOMIC DNA]</scope>
    <source>
        <strain evidence="2">Ceuc_S</strain>
    </source>
</reference>
<evidence type="ECO:0000313" key="3">
    <source>
        <dbReference type="Proteomes" id="UP000003936"/>
    </source>
</evidence>
<keyword evidence="2" id="KW-0449">Lipoprotein</keyword>
<dbReference type="GO" id="GO:0031241">
    <property type="term" value="C:periplasmic side of cell outer membrane"/>
    <property type="evidence" value="ECO:0007669"/>
    <property type="project" value="TreeGrafter"/>
</dbReference>
<dbReference type="PANTHER" id="PTHR40593:SF1">
    <property type="entry name" value="PENICILLIN-BINDING PROTEIN ACTIVATOR LPOB"/>
    <property type="match status" value="1"/>
</dbReference>
<dbReference type="PROSITE" id="PS51257">
    <property type="entry name" value="PROKAR_LIPOPROTEIN"/>
    <property type="match status" value="1"/>
</dbReference>
<sequence length="186" mass="20429" precursor="true">MKKITLIIFVTMVLASCTSRPPDPPLQASIKSVPQQTTAVPIPMPPKIKTVNWKAHWSPFVQKMLKIESIRDGSLLMVNTLKNSTNGSVQTGKATAALSQLIDEDARKFQLISADQLNSARKMLGLSSDDSLESRSKAAGLARYVNAKYLLYGTIYGDVKQPNVDLQLMLVQTGEIIWSGNARLQD</sequence>
<dbReference type="AlphaFoldDB" id="J3TXZ9"/>
<dbReference type="GO" id="GO:0030234">
    <property type="term" value="F:enzyme regulator activity"/>
    <property type="evidence" value="ECO:0007669"/>
    <property type="project" value="TreeGrafter"/>
</dbReference>
<dbReference type="STRING" id="1199245.A359_08190"/>
<dbReference type="GO" id="GO:0009252">
    <property type="term" value="P:peptidoglycan biosynthetic process"/>
    <property type="evidence" value="ECO:0007669"/>
    <property type="project" value="TreeGrafter"/>
</dbReference>
<evidence type="ECO:0000256" key="1">
    <source>
        <dbReference type="NCBIfam" id="TIGR02722"/>
    </source>
</evidence>
<name>J3TXZ9_9ENTR</name>
<accession>J3TXZ9</accession>
<dbReference type="RefSeq" id="WP_014888482.1">
    <property type="nucleotide sequence ID" value="NC_018419.1"/>
</dbReference>
<dbReference type="OrthoDB" id="6466283at2"/>
<dbReference type="NCBIfam" id="TIGR02722">
    <property type="entry name" value="lp"/>
    <property type="match status" value="1"/>
</dbReference>
<dbReference type="Gene3D" id="3.40.50.10610">
    <property type="entry name" value="ABC-type transport auxiliary lipoprotein component"/>
    <property type="match status" value="1"/>
</dbReference>
<dbReference type="PANTHER" id="PTHR40593">
    <property type="entry name" value="PENICILLIN-BINDING PROTEIN ACTIVATOR LPOB"/>
    <property type="match status" value="1"/>
</dbReference>
<dbReference type="Pfam" id="PF13036">
    <property type="entry name" value="LpoB"/>
    <property type="match status" value="1"/>
</dbReference>
<dbReference type="PATRIC" id="fig|1199245.3.peg.939"/>
<dbReference type="Proteomes" id="UP000003936">
    <property type="component" value="Chromosome"/>
</dbReference>
<proteinExistence type="predicted"/>
<organism evidence="2 3">
    <name type="scientific">secondary endosymbiont of Ctenarytaina eucalypti</name>
    <dbReference type="NCBI Taxonomy" id="1199245"/>
    <lineage>
        <taxon>Bacteria</taxon>
        <taxon>Pseudomonadati</taxon>
        <taxon>Pseudomonadota</taxon>
        <taxon>Gammaproteobacteria</taxon>
        <taxon>Enterobacterales</taxon>
        <taxon>Enterobacteriaceae</taxon>
        <taxon>aphid secondary symbionts</taxon>
    </lineage>
</organism>
<dbReference type="HOGENOM" id="CLU_092328_0_0_6"/>
<evidence type="ECO:0000313" key="2">
    <source>
        <dbReference type="EMBL" id="AFP85185.1"/>
    </source>
</evidence>
<dbReference type="KEGG" id="sect:A359_08190"/>